<dbReference type="AlphaFoldDB" id="A0A1F5NW36"/>
<dbReference type="InterPro" id="IPR011335">
    <property type="entry name" value="Restrct_endonuc-II-like"/>
</dbReference>
<evidence type="ECO:0000313" key="3">
    <source>
        <dbReference type="Proteomes" id="UP000177912"/>
    </source>
</evidence>
<dbReference type="SUPFAM" id="SSF52980">
    <property type="entry name" value="Restriction endonuclease-like"/>
    <property type="match status" value="1"/>
</dbReference>
<dbReference type="InterPro" id="IPR007569">
    <property type="entry name" value="DUF559"/>
</dbReference>
<dbReference type="PANTHER" id="PTHR38590:SF1">
    <property type="entry name" value="BLL0828 PROTEIN"/>
    <property type="match status" value="1"/>
</dbReference>
<dbReference type="STRING" id="1817822.A2826_03065"/>
<comment type="caution">
    <text evidence="2">The sequence shown here is derived from an EMBL/GenBank/DDBJ whole genome shotgun (WGS) entry which is preliminary data.</text>
</comment>
<sequence length="118" mass="14264">MTEVFNKSLQTAKRQYLRKHMPPAELKLWEHIKARQINGRRFRRQYGIGNYIVDFYSPELKLIIEIDGDSHFQENRSYDKKRQQYIESLGLKVLRFTNHEVYYALEQVLNTIKQQTSK</sequence>
<reference evidence="2 3" key="1">
    <citation type="journal article" date="2016" name="Nat. Commun.">
        <title>Thousands of microbial genomes shed light on interconnected biogeochemical processes in an aquifer system.</title>
        <authorList>
            <person name="Anantharaman K."/>
            <person name="Brown C.T."/>
            <person name="Hug L.A."/>
            <person name="Sharon I."/>
            <person name="Castelle C.J."/>
            <person name="Probst A.J."/>
            <person name="Thomas B.C."/>
            <person name="Singh A."/>
            <person name="Wilkins M.J."/>
            <person name="Karaoz U."/>
            <person name="Brodie E.L."/>
            <person name="Williams K.H."/>
            <person name="Hubbard S.S."/>
            <person name="Banfield J.F."/>
        </authorList>
    </citation>
    <scope>NUCLEOTIDE SEQUENCE [LARGE SCALE GENOMIC DNA]</scope>
</reference>
<dbReference type="PANTHER" id="PTHR38590">
    <property type="entry name" value="BLL0828 PROTEIN"/>
    <property type="match status" value="1"/>
</dbReference>
<gene>
    <name evidence="2" type="ORF">A2826_03065</name>
</gene>
<name>A0A1F5NW36_9BACT</name>
<dbReference type="Proteomes" id="UP000177912">
    <property type="component" value="Unassembled WGS sequence"/>
</dbReference>
<feature type="domain" description="DUF559" evidence="1">
    <location>
        <begin position="11"/>
        <end position="115"/>
    </location>
</feature>
<evidence type="ECO:0000313" key="2">
    <source>
        <dbReference type="EMBL" id="OGE81871.1"/>
    </source>
</evidence>
<evidence type="ECO:0000259" key="1">
    <source>
        <dbReference type="Pfam" id="PF04480"/>
    </source>
</evidence>
<proteinExistence type="predicted"/>
<dbReference type="Gene3D" id="3.40.960.10">
    <property type="entry name" value="VSR Endonuclease"/>
    <property type="match status" value="1"/>
</dbReference>
<dbReference type="InterPro" id="IPR047216">
    <property type="entry name" value="Endonuclease_DUF559_bact"/>
</dbReference>
<accession>A0A1F5NW36</accession>
<protein>
    <recommendedName>
        <fullName evidence="1">DUF559 domain-containing protein</fullName>
    </recommendedName>
</protein>
<dbReference type="CDD" id="cd01038">
    <property type="entry name" value="Endonuclease_DUF559"/>
    <property type="match status" value="1"/>
</dbReference>
<organism evidence="2 3">
    <name type="scientific">Candidatus Doudnabacteria bacterium RIFCSPHIGHO2_01_FULL_43_23</name>
    <dbReference type="NCBI Taxonomy" id="1817822"/>
    <lineage>
        <taxon>Bacteria</taxon>
        <taxon>Candidatus Doudnaibacteriota</taxon>
    </lineage>
</organism>
<dbReference type="Pfam" id="PF04480">
    <property type="entry name" value="DUF559"/>
    <property type="match status" value="1"/>
</dbReference>
<dbReference type="EMBL" id="MFEI01000001">
    <property type="protein sequence ID" value="OGE81871.1"/>
    <property type="molecule type" value="Genomic_DNA"/>
</dbReference>